<comment type="caution">
    <text evidence="11">The sequence shown here is derived from an EMBL/GenBank/DDBJ whole genome shotgun (WGS) entry which is preliminary data.</text>
</comment>
<evidence type="ECO:0000256" key="9">
    <source>
        <dbReference type="RuleBase" id="RU010713"/>
    </source>
</evidence>
<keyword evidence="12" id="KW-1185">Reference proteome</keyword>
<comment type="caution">
    <text evidence="9">Lacks conserved residue(s) required for the propagation of feature annotation.</text>
</comment>
<evidence type="ECO:0000256" key="4">
    <source>
        <dbReference type="ARBA" id="ARBA00022692"/>
    </source>
</evidence>
<evidence type="ECO:0000256" key="6">
    <source>
        <dbReference type="ARBA" id="ARBA00023065"/>
    </source>
</evidence>
<evidence type="ECO:0000256" key="1">
    <source>
        <dbReference type="ARBA" id="ARBA00004651"/>
    </source>
</evidence>
<dbReference type="InterPro" id="IPR000990">
    <property type="entry name" value="Innexin"/>
</dbReference>
<keyword evidence="4 9" id="KW-0812">Transmembrane</keyword>
<keyword evidence="2 9" id="KW-0813">Transport</keyword>
<evidence type="ECO:0000256" key="5">
    <source>
        <dbReference type="ARBA" id="ARBA00022989"/>
    </source>
</evidence>
<comment type="function">
    <text evidence="9">Structural component of the gap junctions.</text>
</comment>
<dbReference type="AlphaFoldDB" id="A0AAD9J7Y6"/>
<evidence type="ECO:0000256" key="7">
    <source>
        <dbReference type="ARBA" id="ARBA00023136"/>
    </source>
</evidence>
<keyword evidence="5 9" id="KW-1133">Transmembrane helix</keyword>
<name>A0AAD9J7Y6_9ANNE</name>
<reference evidence="11" key="1">
    <citation type="journal article" date="2023" name="Mol. Biol. Evol.">
        <title>Third-Generation Sequencing Reveals the Adaptive Role of the Epigenome in Three Deep-Sea Polychaetes.</title>
        <authorList>
            <person name="Perez M."/>
            <person name="Aroh O."/>
            <person name="Sun Y."/>
            <person name="Lan Y."/>
            <person name="Juniper S.K."/>
            <person name="Young C.R."/>
            <person name="Angers B."/>
            <person name="Qian P.Y."/>
        </authorList>
    </citation>
    <scope>NUCLEOTIDE SEQUENCE</scope>
    <source>
        <strain evidence="11">P08H-3</strain>
    </source>
</reference>
<evidence type="ECO:0000313" key="12">
    <source>
        <dbReference type="Proteomes" id="UP001208570"/>
    </source>
</evidence>
<evidence type="ECO:0000256" key="10">
    <source>
        <dbReference type="SAM" id="MobiDB-lite"/>
    </source>
</evidence>
<evidence type="ECO:0000256" key="3">
    <source>
        <dbReference type="ARBA" id="ARBA00022475"/>
    </source>
</evidence>
<dbReference type="Proteomes" id="UP001208570">
    <property type="component" value="Unassembled WGS sequence"/>
</dbReference>
<dbReference type="PRINTS" id="PR01262">
    <property type="entry name" value="INNEXIN"/>
</dbReference>
<evidence type="ECO:0000256" key="2">
    <source>
        <dbReference type="ARBA" id="ARBA00022448"/>
    </source>
</evidence>
<dbReference type="GO" id="GO:0005921">
    <property type="term" value="C:gap junction"/>
    <property type="evidence" value="ECO:0007669"/>
    <property type="project" value="UniProtKB-UniRule"/>
</dbReference>
<feature type="region of interest" description="Disordered" evidence="10">
    <location>
        <begin position="394"/>
        <end position="413"/>
    </location>
</feature>
<evidence type="ECO:0000256" key="8">
    <source>
        <dbReference type="ARBA" id="ARBA00023303"/>
    </source>
</evidence>
<comment type="subcellular location">
    <subcellularLocation>
        <location evidence="1 9">Cell membrane</location>
        <topology evidence="1 9">Multi-pass membrane protein</topology>
    </subcellularLocation>
</comment>
<protein>
    <recommendedName>
        <fullName evidence="9">Innexin</fullName>
    </recommendedName>
</protein>
<dbReference type="EMBL" id="JAODUP010000547">
    <property type="protein sequence ID" value="KAK2147555.1"/>
    <property type="molecule type" value="Genomic_DNA"/>
</dbReference>
<comment type="similarity">
    <text evidence="9">Belongs to the pannexin family.</text>
</comment>
<keyword evidence="7 9" id="KW-0472">Membrane</keyword>
<dbReference type="PROSITE" id="PS51013">
    <property type="entry name" value="PANNEXIN"/>
    <property type="match status" value="1"/>
</dbReference>
<keyword evidence="6 9" id="KW-0406">Ion transport</keyword>
<dbReference type="PANTHER" id="PTHR11893:SF36">
    <property type="entry name" value="INNEXIN-5"/>
    <property type="match status" value="1"/>
</dbReference>
<proteinExistence type="inferred from homology"/>
<feature type="transmembrane region" description="Helical" evidence="9">
    <location>
        <begin position="30"/>
        <end position="48"/>
    </location>
</feature>
<feature type="transmembrane region" description="Helical" evidence="9">
    <location>
        <begin position="102"/>
        <end position="120"/>
    </location>
</feature>
<organism evidence="11 12">
    <name type="scientific">Paralvinella palmiformis</name>
    <dbReference type="NCBI Taxonomy" id="53620"/>
    <lineage>
        <taxon>Eukaryota</taxon>
        <taxon>Metazoa</taxon>
        <taxon>Spiralia</taxon>
        <taxon>Lophotrochozoa</taxon>
        <taxon>Annelida</taxon>
        <taxon>Polychaeta</taxon>
        <taxon>Sedentaria</taxon>
        <taxon>Canalipalpata</taxon>
        <taxon>Terebellida</taxon>
        <taxon>Terebelliformia</taxon>
        <taxon>Alvinellidae</taxon>
        <taxon>Paralvinella</taxon>
    </lineage>
</organism>
<dbReference type="Pfam" id="PF00876">
    <property type="entry name" value="Innexin"/>
    <property type="match status" value="1"/>
</dbReference>
<keyword evidence="3" id="KW-1003">Cell membrane</keyword>
<gene>
    <name evidence="9" type="primary">inx</name>
    <name evidence="11" type="ORF">LSH36_547g01050</name>
</gene>
<dbReference type="GO" id="GO:0034220">
    <property type="term" value="P:monoatomic ion transmembrane transport"/>
    <property type="evidence" value="ECO:0007669"/>
    <property type="project" value="UniProtKB-KW"/>
</dbReference>
<accession>A0AAD9J7Y6</accession>
<sequence length="413" mass="48425">MDRLFKSIHSIIELKFRADDDYVDRLSRQYTVIILVCFAFLVSTKQFVGRPISCWCPAQFTDSHMEYTNTICWVSNTYYLPMAENIPRESLKQNRPQEMVSYYQWVPMILMFQAVLAFVPSQIWRFLNRRSGINLSTIMDASHVCSQASYLEIREKAVRYIVNQMDRYLLAQRDYRTGCCIRLKHFVAKMCCLVGGRLYGNYLTSSYLIIKLLYVANAVGQLFLLDTFLGIEYHLYGVYVVEKLIHGQDWSVSDRFPRVTSCEFEIRHQSSKIHSYVVQCVLTINLFNEKIFIFLWFWFVFIALISILNFIKWLFRSLYWPGQVQYVRKQLRAFDTAQREAGVLAKFTENYLRRDGMFIVRLIGMNMGEVVAGEALCGLWNNYSPERRLIAEKPGRKTAGKARQNGGQRMEVV</sequence>
<dbReference type="PANTHER" id="PTHR11893">
    <property type="entry name" value="INNEXIN"/>
    <property type="match status" value="1"/>
</dbReference>
<feature type="transmembrane region" description="Helical" evidence="9">
    <location>
        <begin position="291"/>
        <end position="311"/>
    </location>
</feature>
<keyword evidence="8 9" id="KW-0407">Ion channel</keyword>
<evidence type="ECO:0000313" key="11">
    <source>
        <dbReference type="EMBL" id="KAK2147555.1"/>
    </source>
</evidence>
<dbReference type="GO" id="GO:0005886">
    <property type="term" value="C:plasma membrane"/>
    <property type="evidence" value="ECO:0007669"/>
    <property type="project" value="UniProtKB-SubCell"/>
</dbReference>